<comment type="caution">
    <text evidence="3">The sequence shown here is derived from an EMBL/GenBank/DDBJ whole genome shotgun (WGS) entry which is preliminary data.</text>
</comment>
<dbReference type="CDD" id="cd06533">
    <property type="entry name" value="Glyco_transf_WecG_TagA"/>
    <property type="match status" value="1"/>
</dbReference>
<keyword evidence="2 3" id="KW-0808">Transferase</keyword>
<dbReference type="GO" id="GO:0016758">
    <property type="term" value="F:hexosyltransferase activity"/>
    <property type="evidence" value="ECO:0007669"/>
    <property type="project" value="TreeGrafter"/>
</dbReference>
<organism evidence="3 4">
    <name type="scientific">Segatella buccae ATCC 33574</name>
    <dbReference type="NCBI Taxonomy" id="873513"/>
    <lineage>
        <taxon>Bacteria</taxon>
        <taxon>Pseudomonadati</taxon>
        <taxon>Bacteroidota</taxon>
        <taxon>Bacteroidia</taxon>
        <taxon>Bacteroidales</taxon>
        <taxon>Prevotellaceae</taxon>
        <taxon>Segatella</taxon>
    </lineage>
</organism>
<gene>
    <name evidence="3" type="ORF">HMPREF6485_2769</name>
</gene>
<evidence type="ECO:0000256" key="1">
    <source>
        <dbReference type="ARBA" id="ARBA00022676"/>
    </source>
</evidence>
<protein>
    <submittedName>
        <fullName evidence="3">Glycosyltransferase, WecB/TagA/CpsF family</fullName>
        <ecNumber evidence="3">2.4.1.-</ecNumber>
    </submittedName>
</protein>
<dbReference type="STRING" id="873513.HMPREF6485_2769"/>
<dbReference type="EC" id="2.4.1.-" evidence="3"/>
<keyword evidence="4" id="KW-1185">Reference proteome</keyword>
<name>E6KAY2_9BACT</name>
<dbReference type="PANTHER" id="PTHR34136:SF1">
    <property type="entry name" value="UDP-N-ACETYL-D-MANNOSAMINURONIC ACID TRANSFERASE"/>
    <property type="match status" value="1"/>
</dbReference>
<evidence type="ECO:0000256" key="2">
    <source>
        <dbReference type="ARBA" id="ARBA00022679"/>
    </source>
</evidence>
<dbReference type="RefSeq" id="WP_004346944.1">
    <property type="nucleotide sequence ID" value="NZ_GL586311.1"/>
</dbReference>
<dbReference type="EMBL" id="AEPD01000051">
    <property type="protein sequence ID" value="EFU29270.1"/>
    <property type="molecule type" value="Genomic_DNA"/>
</dbReference>
<dbReference type="HOGENOM" id="CLU_063203_3_3_10"/>
<dbReference type="Proteomes" id="UP000003112">
    <property type="component" value="Unassembled WGS sequence"/>
</dbReference>
<keyword evidence="1 3" id="KW-0328">Glycosyltransferase</keyword>
<dbReference type="AlphaFoldDB" id="E6KAY2"/>
<reference evidence="3 4" key="1">
    <citation type="submission" date="2010-10" db="EMBL/GenBank/DDBJ databases">
        <authorList>
            <person name="Muzny D."/>
            <person name="Qin X."/>
            <person name="Deng J."/>
            <person name="Jiang H."/>
            <person name="Liu Y."/>
            <person name="Qu J."/>
            <person name="Song X.-Z."/>
            <person name="Zhang L."/>
            <person name="Thornton R."/>
            <person name="Coyle M."/>
            <person name="Francisco L."/>
            <person name="Jackson L."/>
            <person name="Javaid M."/>
            <person name="Korchina V."/>
            <person name="Kovar C."/>
            <person name="Mata R."/>
            <person name="Mathew T."/>
            <person name="Ngo R."/>
            <person name="Nguyen L."/>
            <person name="Nguyen N."/>
            <person name="Okwuonu G."/>
            <person name="Ongeri F."/>
            <person name="Pham C."/>
            <person name="Simmons D."/>
            <person name="Wilczek-Boney K."/>
            <person name="Hale W."/>
            <person name="Jakkamsetti A."/>
            <person name="Pham P."/>
            <person name="Ruth R."/>
            <person name="San Lucas F."/>
            <person name="Warren J."/>
            <person name="Zhang J."/>
            <person name="Zhao Z."/>
            <person name="Zhou C."/>
            <person name="Zhu D."/>
            <person name="Lee S."/>
            <person name="Bess C."/>
            <person name="Blankenburg K."/>
            <person name="Forbes L."/>
            <person name="Fu Q."/>
            <person name="Gubbala S."/>
            <person name="Hirani K."/>
            <person name="Jayaseelan J.C."/>
            <person name="Lara F."/>
            <person name="Munidasa M."/>
            <person name="Palculict T."/>
            <person name="Patil S."/>
            <person name="Pu L.-L."/>
            <person name="Saada N."/>
            <person name="Tang L."/>
            <person name="Weissenberger G."/>
            <person name="Zhu Y."/>
            <person name="Hemphill L."/>
            <person name="Shang Y."/>
            <person name="Youmans B."/>
            <person name="Ayvaz T."/>
            <person name="Ross M."/>
            <person name="Santibanez J."/>
            <person name="Aqrawi P."/>
            <person name="Gross S."/>
            <person name="Joshi V."/>
            <person name="Fowler G."/>
            <person name="Nazareth L."/>
            <person name="Reid J."/>
            <person name="Worley K."/>
            <person name="Petrosino J."/>
            <person name="Highlander S."/>
            <person name="Gibbs R."/>
        </authorList>
    </citation>
    <scope>NUCLEOTIDE SEQUENCE [LARGE SCALE GENOMIC DNA]</scope>
    <source>
        <strain evidence="3 4">ATCC 33574</strain>
    </source>
</reference>
<dbReference type="InterPro" id="IPR004629">
    <property type="entry name" value="WecG_TagA_CpsF"/>
</dbReference>
<sequence>MKYPILVKKLIKTDFLTTDELCSNKGKLYTFLNPVSYLDALRNKKLFADFNGIFADGGLLVKAIKILYGTSVERRSFDMTSMAPLLFEYASSHHQNIAIVATKQEPLEKAIQTLRQKYPKLNISYYRNGYFADEKEMEDEARKLAEMNPDFLIVGMGIIIQERFLLKVKQAGFQGIGFTCGGFIHQTAENKADYYPQWINDYGLRFLYRMYKEPHTRKRYAKAAFVFPIKFIWEKFTAK</sequence>
<evidence type="ECO:0000313" key="3">
    <source>
        <dbReference type="EMBL" id="EFU29270.1"/>
    </source>
</evidence>
<dbReference type="GeneID" id="93537371"/>
<dbReference type="PANTHER" id="PTHR34136">
    <property type="match status" value="1"/>
</dbReference>
<proteinExistence type="predicted"/>
<evidence type="ECO:0000313" key="4">
    <source>
        <dbReference type="Proteomes" id="UP000003112"/>
    </source>
</evidence>
<accession>E6KAY2</accession>
<dbReference type="Pfam" id="PF03808">
    <property type="entry name" value="Glyco_tran_WecG"/>
    <property type="match status" value="1"/>
</dbReference>
<dbReference type="eggNOG" id="COG1922">
    <property type="taxonomic scope" value="Bacteria"/>
</dbReference>